<dbReference type="PANTHER" id="PTHR10000">
    <property type="entry name" value="PHOSPHOSERINE PHOSPHATASE"/>
    <property type="match status" value="1"/>
</dbReference>
<comment type="caution">
    <text evidence="1">The sequence shown here is derived from an EMBL/GenBank/DDBJ whole genome shotgun (WGS) entry which is preliminary data.</text>
</comment>
<dbReference type="InterPro" id="IPR023214">
    <property type="entry name" value="HAD_sf"/>
</dbReference>
<dbReference type="AlphaFoldDB" id="A0A7C4FDZ7"/>
<dbReference type="Gene3D" id="3.40.50.1000">
    <property type="entry name" value="HAD superfamily/HAD-like"/>
    <property type="match status" value="1"/>
</dbReference>
<gene>
    <name evidence="1" type="ORF">ENV17_01415</name>
</gene>
<name>A0A7C4FDZ7_THEPE</name>
<dbReference type="GO" id="GO:0016791">
    <property type="term" value="F:phosphatase activity"/>
    <property type="evidence" value="ECO:0007669"/>
    <property type="project" value="TreeGrafter"/>
</dbReference>
<evidence type="ECO:0000313" key="1">
    <source>
        <dbReference type="EMBL" id="HGI43031.1"/>
    </source>
</evidence>
<proteinExistence type="predicted"/>
<organism evidence="1">
    <name type="scientific">Thermofilum pendens</name>
    <dbReference type="NCBI Taxonomy" id="2269"/>
    <lineage>
        <taxon>Archaea</taxon>
        <taxon>Thermoproteota</taxon>
        <taxon>Thermoprotei</taxon>
        <taxon>Thermofilales</taxon>
        <taxon>Thermofilaceae</taxon>
        <taxon>Thermofilum</taxon>
    </lineage>
</organism>
<dbReference type="Pfam" id="PF08282">
    <property type="entry name" value="Hydrolase_3"/>
    <property type="match status" value="1"/>
</dbReference>
<dbReference type="InterPro" id="IPR006379">
    <property type="entry name" value="HAD-SF_hydro_IIB"/>
</dbReference>
<accession>A0A7C4FDZ7</accession>
<dbReference type="NCBIfam" id="TIGR01484">
    <property type="entry name" value="HAD-SF-IIB"/>
    <property type="match status" value="1"/>
</dbReference>
<dbReference type="PANTHER" id="PTHR10000:SF8">
    <property type="entry name" value="HAD SUPERFAMILY HYDROLASE-LIKE, TYPE 3"/>
    <property type="match status" value="1"/>
</dbReference>
<keyword evidence="1" id="KW-0378">Hydrolase</keyword>
<dbReference type="EMBL" id="DTFI01000043">
    <property type="protein sequence ID" value="HGI43031.1"/>
    <property type="molecule type" value="Genomic_DNA"/>
</dbReference>
<dbReference type="InterPro" id="IPR036412">
    <property type="entry name" value="HAD-like_sf"/>
</dbReference>
<reference evidence="1" key="1">
    <citation type="journal article" date="2020" name="mSystems">
        <title>Genome- and Community-Level Interaction Insights into Carbon Utilization and Element Cycling Functions of Hydrothermarchaeota in Hydrothermal Sediment.</title>
        <authorList>
            <person name="Zhou Z."/>
            <person name="Liu Y."/>
            <person name="Xu W."/>
            <person name="Pan J."/>
            <person name="Luo Z.H."/>
            <person name="Li M."/>
        </authorList>
    </citation>
    <scope>NUCLEOTIDE SEQUENCE [LARGE SCALE GENOMIC DNA]</scope>
    <source>
        <strain evidence="1">SpSt-735</strain>
    </source>
</reference>
<dbReference type="GO" id="GO:0005829">
    <property type="term" value="C:cytosol"/>
    <property type="evidence" value="ECO:0007669"/>
    <property type="project" value="TreeGrafter"/>
</dbReference>
<dbReference type="SUPFAM" id="SSF56784">
    <property type="entry name" value="HAD-like"/>
    <property type="match status" value="1"/>
</dbReference>
<dbReference type="Gene3D" id="3.90.1070.10">
    <property type="match status" value="1"/>
</dbReference>
<dbReference type="GO" id="GO:0000287">
    <property type="term" value="F:magnesium ion binding"/>
    <property type="evidence" value="ECO:0007669"/>
    <property type="project" value="TreeGrafter"/>
</dbReference>
<protein>
    <submittedName>
        <fullName evidence="1">HAD-IIB family hydrolase</fullName>
    </submittedName>
</protein>
<sequence>MRAGAPTESYEDCGLLYLLDYDGTLARENEPADPRVLEALSKLKELHGLKIVIVTARPLKDILSFVSRVEIFDALVLELGSTLYFPEKSYVVVFKPAYWDEILSSARERLPAANRGFVLYYVDQDYYEQAQALVSEVAGRYPARLVKVGSRTHAIVPPDLDKKLGVERLLAVSGWRPKAKVAIGDSLSDLPLFEAADIRVAVGNAHPELKERADFVSRSGYGEGVVEGILWSLDTAKEVETGKKNPFTP</sequence>